<dbReference type="PANTHER" id="PTHR21579">
    <property type="entry name" value="PROTEIN TINCAR"/>
    <property type="match status" value="1"/>
</dbReference>
<evidence type="ECO:0000313" key="2">
    <source>
        <dbReference type="EMBL" id="GMS80039.1"/>
    </source>
</evidence>
<protein>
    <submittedName>
        <fullName evidence="2">Uncharacterized protein</fullName>
    </submittedName>
</protein>
<proteinExistence type="predicted"/>
<feature type="compositionally biased region" description="Low complexity" evidence="1">
    <location>
        <begin position="223"/>
        <end position="240"/>
    </location>
</feature>
<feature type="region of interest" description="Disordered" evidence="1">
    <location>
        <begin position="214"/>
        <end position="245"/>
    </location>
</feature>
<dbReference type="InterPro" id="IPR011735">
    <property type="entry name" value="WlaTC/HtrL_glycosyltransf"/>
</dbReference>
<gene>
    <name evidence="2" type="ORF">PENTCL1PPCAC_2214</name>
</gene>
<sequence>MRPFAIVILGAVALILMLLNLYGIYELVRLFTRIGRIDSENEMRLRGDDAIVDGATTSEPEVTTTKHHRLKYQFNRTSGTWERRPIETTTHRQRVTTVHHRTRKPSTKYYVHHETTTTSTESTTSTASITTSTTHYQQPEIIDPLVHPQDTTTRQPFRINTVRITTHRDDLTTTTHHHRKHHDHRQHHHHHEHTTERPETTTKIYTHRNNLQWHHERHPTHPPTTTTSTTTTTTTTTTTEPPRPTTIVTHRRHQHINVDNEIIDEDEGIVIEREDLIGKKDDEDDYDVLLPPIHVTRDDVRTPSTSSSPRIIIDEDGVRDAIYDDDDEEEIIEVTSLKPTTSTTSVDEDGGMTVVTALMDIGRGEWFEYRRPLEKYHSYMENVLSLKVNMVIFTDHSSVDFVHKYRAEMGLTHKTKVYNITLDDLPLARYHFHAQKIIEDELKTPELWRKWDPQMQKHPEAKSPEYDILVNSKTFFLYNATLEDPFSSDWFVWLDAGYGHGDQTPFPVDNNWRPQFPRRKISVIKVTPDHDKMSNWSLDKLYRQNWSVISGGFLAGERHAIGQLHTLVHRKFVELINMDRVDDDQTVLVLVIQSHPHLFNVIHGDWFDAFAKFPSIK</sequence>
<dbReference type="AlphaFoldDB" id="A0AAV5SF47"/>
<dbReference type="Proteomes" id="UP001432027">
    <property type="component" value="Unassembled WGS sequence"/>
</dbReference>
<name>A0AAV5SF47_9BILA</name>
<accession>A0AAV5SF47</accession>
<feature type="region of interest" description="Disordered" evidence="1">
    <location>
        <begin position="172"/>
        <end position="199"/>
    </location>
</feature>
<evidence type="ECO:0000256" key="1">
    <source>
        <dbReference type="SAM" id="MobiDB-lite"/>
    </source>
</evidence>
<reference evidence="2" key="1">
    <citation type="submission" date="2023-10" db="EMBL/GenBank/DDBJ databases">
        <title>Genome assembly of Pristionchus species.</title>
        <authorList>
            <person name="Yoshida K."/>
            <person name="Sommer R.J."/>
        </authorList>
    </citation>
    <scope>NUCLEOTIDE SEQUENCE</scope>
    <source>
        <strain evidence="2">RS0144</strain>
    </source>
</reference>
<feature type="compositionally biased region" description="Basic residues" evidence="1">
    <location>
        <begin position="175"/>
        <end position="192"/>
    </location>
</feature>
<dbReference type="PANTHER" id="PTHR21579:SF16">
    <property type="entry name" value="HTRL DOMAIN CONTAINING"/>
    <property type="match status" value="1"/>
</dbReference>
<keyword evidence="3" id="KW-1185">Reference proteome</keyword>
<dbReference type="EMBL" id="BTSX01000001">
    <property type="protein sequence ID" value="GMS80039.1"/>
    <property type="molecule type" value="Genomic_DNA"/>
</dbReference>
<evidence type="ECO:0000313" key="3">
    <source>
        <dbReference type="Proteomes" id="UP001432027"/>
    </source>
</evidence>
<dbReference type="InterPro" id="IPR053291">
    <property type="entry name" value="Ommatidial_diff-associated"/>
</dbReference>
<comment type="caution">
    <text evidence="2">The sequence shown here is derived from an EMBL/GenBank/DDBJ whole genome shotgun (WGS) entry which is preliminary data.</text>
</comment>
<dbReference type="Pfam" id="PF09612">
    <property type="entry name" value="HtrL_YibB"/>
    <property type="match status" value="1"/>
</dbReference>
<organism evidence="2 3">
    <name type="scientific">Pristionchus entomophagus</name>
    <dbReference type="NCBI Taxonomy" id="358040"/>
    <lineage>
        <taxon>Eukaryota</taxon>
        <taxon>Metazoa</taxon>
        <taxon>Ecdysozoa</taxon>
        <taxon>Nematoda</taxon>
        <taxon>Chromadorea</taxon>
        <taxon>Rhabditida</taxon>
        <taxon>Rhabditina</taxon>
        <taxon>Diplogasteromorpha</taxon>
        <taxon>Diplogasteroidea</taxon>
        <taxon>Neodiplogasteridae</taxon>
        <taxon>Pristionchus</taxon>
    </lineage>
</organism>